<proteinExistence type="predicted"/>
<feature type="signal peptide" evidence="2">
    <location>
        <begin position="1"/>
        <end position="19"/>
    </location>
</feature>
<feature type="compositionally biased region" description="Basic residues" evidence="1">
    <location>
        <begin position="81"/>
        <end position="90"/>
    </location>
</feature>
<feature type="chain" id="PRO_5046591422" evidence="2">
    <location>
        <begin position="20"/>
        <end position="90"/>
    </location>
</feature>
<dbReference type="EMBL" id="MLCA01000001">
    <property type="protein sequence ID" value="MEE7490256.1"/>
    <property type="molecule type" value="Genomic_DNA"/>
</dbReference>
<reference evidence="3 4" key="1">
    <citation type="journal article" date="2012" name="Genet. Mol. Biol.">
        <title>Analysis of 16S rRNA and mxaF genes revealing insights into Methylobacterium niche-specific plant association.</title>
        <authorList>
            <person name="Dourado M.N."/>
            <person name="Andreote F.D."/>
            <person name="Dini-Andreote F."/>
            <person name="Conti R."/>
            <person name="Araujo J.M."/>
            <person name="Araujo W.L."/>
        </authorList>
    </citation>
    <scope>NUCLEOTIDE SEQUENCE [LARGE SCALE GENOMIC DNA]</scope>
    <source>
        <strain evidence="3 4">TC3-10</strain>
    </source>
</reference>
<keyword evidence="4" id="KW-1185">Reference proteome</keyword>
<evidence type="ECO:0000313" key="4">
    <source>
        <dbReference type="Proteomes" id="UP001355206"/>
    </source>
</evidence>
<evidence type="ECO:0000256" key="1">
    <source>
        <dbReference type="SAM" id="MobiDB-lite"/>
    </source>
</evidence>
<sequence length="90" mass="9579">MRFLLAGPLLALIATGAAAGEPRLDGPVVAGRFGMGGSDYYGDVRSRMPFTGEAPPRPVGMADIVRVRAARRRADTASRRQAPHRPAHRG</sequence>
<evidence type="ECO:0000313" key="3">
    <source>
        <dbReference type="EMBL" id="MEE7490256.1"/>
    </source>
</evidence>
<gene>
    <name evidence="3" type="ORF">MOTC310_07075</name>
</gene>
<feature type="region of interest" description="Disordered" evidence="1">
    <location>
        <begin position="70"/>
        <end position="90"/>
    </location>
</feature>
<keyword evidence="2" id="KW-0732">Signal</keyword>
<name>A0ABU7TLA5_9HYPH</name>
<comment type="caution">
    <text evidence="3">The sequence shown here is derived from an EMBL/GenBank/DDBJ whole genome shotgun (WGS) entry which is preliminary data.</text>
</comment>
<evidence type="ECO:0000256" key="2">
    <source>
        <dbReference type="SAM" id="SignalP"/>
    </source>
</evidence>
<organism evidence="3 4">
    <name type="scientific">Methylobacterium oryzae</name>
    <dbReference type="NCBI Taxonomy" id="334852"/>
    <lineage>
        <taxon>Bacteria</taxon>
        <taxon>Pseudomonadati</taxon>
        <taxon>Pseudomonadota</taxon>
        <taxon>Alphaproteobacteria</taxon>
        <taxon>Hyphomicrobiales</taxon>
        <taxon>Methylobacteriaceae</taxon>
        <taxon>Methylobacterium</taxon>
    </lineage>
</organism>
<protein>
    <submittedName>
        <fullName evidence="3">Uncharacterized protein</fullName>
    </submittedName>
</protein>
<accession>A0ABU7TLA5</accession>
<dbReference type="Proteomes" id="UP001355206">
    <property type="component" value="Unassembled WGS sequence"/>
</dbReference>